<dbReference type="STRING" id="418784.A0A2P7YHZ6"/>
<dbReference type="GeneID" id="36567756"/>
<dbReference type="OrthoDB" id="410198at2759"/>
<reference evidence="1 2" key="1">
    <citation type="submission" date="2018-03" db="EMBL/GenBank/DDBJ databases">
        <title>Candida pseudohaemulonii genome assembly and annotation.</title>
        <authorList>
            <person name="Munoz J.F."/>
            <person name="Gade L.G."/>
            <person name="Chow N.A."/>
            <person name="Litvintseva A.P."/>
            <person name="Loparev V.N."/>
            <person name="Cuomo C.A."/>
        </authorList>
    </citation>
    <scope>NUCLEOTIDE SEQUENCE [LARGE SCALE GENOMIC DNA]</scope>
    <source>
        <strain evidence="1 2">B12108</strain>
    </source>
</reference>
<keyword evidence="2" id="KW-1185">Reference proteome</keyword>
<dbReference type="PANTHER" id="PTHR42791:SF1">
    <property type="entry name" value="N-ACETYLTRANSFERASE DOMAIN-CONTAINING PROTEIN"/>
    <property type="match status" value="1"/>
</dbReference>
<accession>A0A2P7YHZ6</accession>
<dbReference type="AlphaFoldDB" id="A0A2P7YHZ6"/>
<dbReference type="PANTHER" id="PTHR42791">
    <property type="entry name" value="GNAT FAMILY ACETYLTRANSFERASE"/>
    <property type="match status" value="1"/>
</dbReference>
<dbReference type="RefSeq" id="XP_024712071.1">
    <property type="nucleotide sequence ID" value="XM_024859689.1"/>
</dbReference>
<organism evidence="1 2">
    <name type="scientific">Candidozyma pseudohaemuli</name>
    <dbReference type="NCBI Taxonomy" id="418784"/>
    <lineage>
        <taxon>Eukaryota</taxon>
        <taxon>Fungi</taxon>
        <taxon>Dikarya</taxon>
        <taxon>Ascomycota</taxon>
        <taxon>Saccharomycotina</taxon>
        <taxon>Pichiomycetes</taxon>
        <taxon>Metschnikowiaceae</taxon>
        <taxon>Candidozyma</taxon>
    </lineage>
</organism>
<sequence>MSKLDRVRKLTYADVPKAAKTLQESFSEDALARLLTNHIKDPEKKYKIDILLYEAYLRQHIAKGVCLGIGETSDGFETVAIWSTPSSVADGLESFHTLMASGYGKLWEYAEPEGQEKIFEGMLPLLHDTSARIFATDKRFRGKGVYTLVYLGSVASARGKGNVRTMFDYMFQKYIDVPNSNNIAYLESSSPDNIPIYNRFGFHFYKDITLGDKDKPNAKEGDDYAVMNVMVRGSFGKDWTGSATPDSLHKL</sequence>
<comment type="caution">
    <text evidence="1">The sequence shown here is derived from an EMBL/GenBank/DDBJ whole genome shotgun (WGS) entry which is preliminary data.</text>
</comment>
<protein>
    <recommendedName>
        <fullName evidence="3">N-acetyltransferase domain-containing protein</fullName>
    </recommendedName>
</protein>
<name>A0A2P7YHZ6_9ASCO</name>
<dbReference type="Proteomes" id="UP000241107">
    <property type="component" value="Unassembled WGS sequence"/>
</dbReference>
<dbReference type="InterPro" id="IPR016181">
    <property type="entry name" value="Acyl_CoA_acyltransferase"/>
</dbReference>
<evidence type="ECO:0008006" key="3">
    <source>
        <dbReference type="Google" id="ProtNLM"/>
    </source>
</evidence>
<dbReference type="Gene3D" id="3.40.630.30">
    <property type="match status" value="1"/>
</dbReference>
<evidence type="ECO:0000313" key="2">
    <source>
        <dbReference type="Proteomes" id="UP000241107"/>
    </source>
</evidence>
<gene>
    <name evidence="1" type="ORF">C7M61_004369</name>
</gene>
<dbReference type="VEuPathDB" id="FungiDB:C7M61_004369"/>
<dbReference type="EMBL" id="PYFQ01000014">
    <property type="protein sequence ID" value="PSK35580.1"/>
    <property type="molecule type" value="Genomic_DNA"/>
</dbReference>
<dbReference type="SUPFAM" id="SSF55729">
    <property type="entry name" value="Acyl-CoA N-acyltransferases (Nat)"/>
    <property type="match status" value="1"/>
</dbReference>
<evidence type="ECO:0000313" key="1">
    <source>
        <dbReference type="EMBL" id="PSK35580.1"/>
    </source>
</evidence>
<dbReference type="InterPro" id="IPR052523">
    <property type="entry name" value="Trichothecene_AcTrans"/>
</dbReference>
<proteinExistence type="predicted"/>